<dbReference type="AlphaFoldDB" id="A0A381R3X2"/>
<dbReference type="SUPFAM" id="SSF53756">
    <property type="entry name" value="UDP-Glycosyltransferase/glycogen phosphorylase"/>
    <property type="match status" value="1"/>
</dbReference>
<accession>A0A381R3X2</accession>
<dbReference type="EMBL" id="UINC01001682">
    <property type="protein sequence ID" value="SUZ86445.1"/>
    <property type="molecule type" value="Genomic_DNA"/>
</dbReference>
<evidence type="ECO:0008006" key="2">
    <source>
        <dbReference type="Google" id="ProtNLM"/>
    </source>
</evidence>
<proteinExistence type="predicted"/>
<reference evidence="1" key="1">
    <citation type="submission" date="2018-05" db="EMBL/GenBank/DDBJ databases">
        <authorList>
            <person name="Lanie J.A."/>
            <person name="Ng W.-L."/>
            <person name="Kazmierczak K.M."/>
            <person name="Andrzejewski T.M."/>
            <person name="Davidsen T.M."/>
            <person name="Wayne K.J."/>
            <person name="Tettelin H."/>
            <person name="Glass J.I."/>
            <person name="Rusch D."/>
            <person name="Podicherti R."/>
            <person name="Tsui H.-C.T."/>
            <person name="Winkler M.E."/>
        </authorList>
    </citation>
    <scope>NUCLEOTIDE SEQUENCE</scope>
</reference>
<evidence type="ECO:0000313" key="1">
    <source>
        <dbReference type="EMBL" id="SUZ86445.1"/>
    </source>
</evidence>
<protein>
    <recommendedName>
        <fullName evidence="2">Glycosyl transferase family 1 domain-containing protein</fullName>
    </recommendedName>
</protein>
<name>A0A381R3X2_9ZZZZ</name>
<gene>
    <name evidence="1" type="ORF">METZ01_LOCUS39299</name>
</gene>
<organism evidence="1">
    <name type="scientific">marine metagenome</name>
    <dbReference type="NCBI Taxonomy" id="408172"/>
    <lineage>
        <taxon>unclassified sequences</taxon>
        <taxon>metagenomes</taxon>
        <taxon>ecological metagenomes</taxon>
    </lineage>
</organism>
<sequence length="348" mass="40292">MSLWKKEHEANGHECRTVTFFRSPKNFEEDICLELPFNFTKPWLAGLRNRVYQRYRGEEGYFREKEGCPPVWEPEGWFDSQFLKFKDWLWRPIVLETIDKHNLYDFDVVHFESGMDFLKDESFVSALDEKGKKIICHYHGEDLRTRGVMPVIDTLSDLNLTNEVDLLTKHPDIHYLFLPFETGCFKPKNDISDTIRIAHAPTNRHYKGSEDIISACAKLEQDGLIVFDLIENLSHKEALARKQLADIFIDQVGDLGGWGYGMNSVESLAMGICTLTEMNEAYQAFIPDHPFVPVESGSITTVLTELIQNRKKIVDFGQKSRAWVTEYHDIKQVSTKLYSYYQSIGLSV</sequence>